<name>A0A8H5CIH0_9AGAR</name>
<reference evidence="1 2" key="1">
    <citation type="journal article" date="2020" name="ISME J.">
        <title>Uncovering the hidden diversity of litter-decomposition mechanisms in mushroom-forming fungi.</title>
        <authorList>
            <person name="Floudas D."/>
            <person name="Bentzer J."/>
            <person name="Ahren D."/>
            <person name="Johansson T."/>
            <person name="Persson P."/>
            <person name="Tunlid A."/>
        </authorList>
    </citation>
    <scope>NUCLEOTIDE SEQUENCE [LARGE SCALE GENOMIC DNA]</scope>
    <source>
        <strain evidence="1 2">CBS 175.51</strain>
    </source>
</reference>
<evidence type="ECO:0000313" key="2">
    <source>
        <dbReference type="Proteomes" id="UP000541558"/>
    </source>
</evidence>
<dbReference type="AlphaFoldDB" id="A0A8H5CIH0"/>
<comment type="caution">
    <text evidence="1">The sequence shown here is derived from an EMBL/GenBank/DDBJ whole genome shotgun (WGS) entry which is preliminary data.</text>
</comment>
<dbReference type="Proteomes" id="UP000541558">
    <property type="component" value="Unassembled WGS sequence"/>
</dbReference>
<sequence>MQWSLSTQTILDSSETLDPKERHEKIRKRLDELEHEARALKFCNNSLAPVNRIPPEILSNIFHYSYLLAQERDEDDWSFDPKPNYTWIWVTHVCQRWREVGLRCPTLWAESLSFEGLEFAEIALDRSRDAPLDIKCYAGTEKKLPGLRKALAQMHRVRSLTLFDIDSDPEPFKALLQSNDLSGAAPILEELELHFPSYQAPAMDMPENLLGGGAPNLRRLVLSSFRLPNWPLIPLGEKLVYLDLSNVPHAPRPTFPEFRSSIGRMVLLKTLKLSNLLPLDTHPSQTASSSQPINFSSLEALDLADNAAPIINTLRISQFSRSTRLRISIEDSLDEDLAEDLAHQLFDILRRTWDARMQVPVWKLEFSQSSGTRGQGTNLLLWFKVKNASKLSQSPDLSLTFADSELDINQFLFLVKDEVVLSQLRNLEVADARQVTQDTWRTLFGRLHKLKTIVLNIWYIPELIAVLAQGPNAHHDLDASEAHQPCFPALTSLDFLQVNLKASPTILEEILACLTVRSRCTVAPLKTTYIGGCDYTEQEDIDRIREACPDLHVIWGDEFSSDEDE</sequence>
<dbReference type="InterPro" id="IPR032675">
    <property type="entry name" value="LRR_dom_sf"/>
</dbReference>
<dbReference type="SUPFAM" id="SSF52047">
    <property type="entry name" value="RNI-like"/>
    <property type="match status" value="1"/>
</dbReference>
<dbReference type="OrthoDB" id="3046363at2759"/>
<dbReference type="Gene3D" id="3.80.10.10">
    <property type="entry name" value="Ribonuclease Inhibitor"/>
    <property type="match status" value="1"/>
</dbReference>
<keyword evidence="2" id="KW-1185">Reference proteome</keyword>
<evidence type="ECO:0008006" key="3">
    <source>
        <dbReference type="Google" id="ProtNLM"/>
    </source>
</evidence>
<protein>
    <recommendedName>
        <fullName evidence="3">F-box domain-containing protein</fullName>
    </recommendedName>
</protein>
<gene>
    <name evidence="1" type="ORF">D9611_001241</name>
</gene>
<proteinExistence type="predicted"/>
<evidence type="ECO:0000313" key="1">
    <source>
        <dbReference type="EMBL" id="KAF5342426.1"/>
    </source>
</evidence>
<dbReference type="EMBL" id="JAACJK010000001">
    <property type="protein sequence ID" value="KAF5342426.1"/>
    <property type="molecule type" value="Genomic_DNA"/>
</dbReference>
<accession>A0A8H5CIH0</accession>
<organism evidence="1 2">
    <name type="scientific">Ephemerocybe angulata</name>
    <dbReference type="NCBI Taxonomy" id="980116"/>
    <lineage>
        <taxon>Eukaryota</taxon>
        <taxon>Fungi</taxon>
        <taxon>Dikarya</taxon>
        <taxon>Basidiomycota</taxon>
        <taxon>Agaricomycotina</taxon>
        <taxon>Agaricomycetes</taxon>
        <taxon>Agaricomycetidae</taxon>
        <taxon>Agaricales</taxon>
        <taxon>Agaricineae</taxon>
        <taxon>Psathyrellaceae</taxon>
        <taxon>Ephemerocybe</taxon>
    </lineage>
</organism>
<dbReference type="Gene3D" id="1.20.1280.50">
    <property type="match status" value="1"/>
</dbReference>